<evidence type="ECO:0000313" key="3">
    <source>
        <dbReference type="Proteomes" id="UP001069090"/>
    </source>
</evidence>
<dbReference type="RefSeq" id="WP_258330093.1">
    <property type="nucleotide sequence ID" value="NZ_JAPTGG010000001.1"/>
</dbReference>
<dbReference type="InterPro" id="IPR001969">
    <property type="entry name" value="Aspartic_peptidase_AS"/>
</dbReference>
<dbReference type="Gene3D" id="2.40.70.10">
    <property type="entry name" value="Acid Proteases"/>
    <property type="match status" value="1"/>
</dbReference>
<dbReference type="AlphaFoldDB" id="A0A9J6RHV3"/>
<dbReference type="GO" id="GO:0004190">
    <property type="term" value="F:aspartic-type endopeptidase activity"/>
    <property type="evidence" value="ECO:0007669"/>
    <property type="project" value="InterPro"/>
</dbReference>
<organism evidence="2 3">
    <name type="scientific">Dasania phycosphaerae</name>
    <dbReference type="NCBI Taxonomy" id="2950436"/>
    <lineage>
        <taxon>Bacteria</taxon>
        <taxon>Pseudomonadati</taxon>
        <taxon>Pseudomonadota</taxon>
        <taxon>Gammaproteobacteria</taxon>
        <taxon>Cellvibrionales</taxon>
        <taxon>Spongiibacteraceae</taxon>
        <taxon>Dasania</taxon>
    </lineage>
</organism>
<dbReference type="EC" id="3.4.23.-" evidence="2"/>
<accession>A0A9J6RHV3</accession>
<proteinExistence type="predicted"/>
<evidence type="ECO:0000313" key="2">
    <source>
        <dbReference type="EMBL" id="MCZ0863946.1"/>
    </source>
</evidence>
<comment type="caution">
    <text evidence="2">The sequence shown here is derived from an EMBL/GenBank/DDBJ whole genome shotgun (WGS) entry which is preliminary data.</text>
</comment>
<keyword evidence="1" id="KW-0732">Signal</keyword>
<dbReference type="InterPro" id="IPR034122">
    <property type="entry name" value="Retropepsin-like_bacterial"/>
</dbReference>
<protein>
    <submittedName>
        <fullName evidence="2">TIGR02281 family clan AA aspartic protease</fullName>
        <ecNumber evidence="2">3.4.23.-</ecNumber>
    </submittedName>
</protein>
<feature type="signal peptide" evidence="1">
    <location>
        <begin position="1"/>
        <end position="18"/>
    </location>
</feature>
<dbReference type="Pfam" id="PF13975">
    <property type="entry name" value="gag-asp_proteas"/>
    <property type="match status" value="1"/>
</dbReference>
<feature type="chain" id="PRO_5039893157" evidence="1">
    <location>
        <begin position="19"/>
        <end position="211"/>
    </location>
</feature>
<dbReference type="InterPro" id="IPR021109">
    <property type="entry name" value="Peptidase_aspartic_dom_sf"/>
</dbReference>
<sequence length="211" mass="22716">MSRLLLSTLVFFCCLAWAQPEVVVEGLFKGGAILRIDGQQTLLRQGQSSNSGVKVIEASTRHVVIEFDGQRQTLGLNKHISGAAAAPEAPEVQVIRDSRNRYLTYATINGRRITVLVDTGANIVAMSSAHAKRLGINYRQGVKSRVTTASGVAAAYSLVLSSVTVGGITVSGVEASVIEGNYPTEVLLGMSYLSQLDMQEQDGIMTLRRKY</sequence>
<dbReference type="CDD" id="cd05483">
    <property type="entry name" value="retropepsin_like_bacteria"/>
    <property type="match status" value="1"/>
</dbReference>
<dbReference type="PROSITE" id="PS00141">
    <property type="entry name" value="ASP_PROTEASE"/>
    <property type="match status" value="1"/>
</dbReference>
<dbReference type="NCBIfam" id="TIGR02281">
    <property type="entry name" value="clan_AA_DTGA"/>
    <property type="match status" value="1"/>
</dbReference>
<gene>
    <name evidence="2" type="ORF">O0V09_01970</name>
</gene>
<dbReference type="InterPro" id="IPR011969">
    <property type="entry name" value="Clan_AA_Asp_peptidase_C"/>
</dbReference>
<keyword evidence="2" id="KW-0378">Hydrolase</keyword>
<dbReference type="EMBL" id="JAPTGG010000001">
    <property type="protein sequence ID" value="MCZ0863946.1"/>
    <property type="molecule type" value="Genomic_DNA"/>
</dbReference>
<dbReference type="GO" id="GO:0006508">
    <property type="term" value="P:proteolysis"/>
    <property type="evidence" value="ECO:0007669"/>
    <property type="project" value="UniProtKB-KW"/>
</dbReference>
<keyword evidence="3" id="KW-1185">Reference proteome</keyword>
<dbReference type="Proteomes" id="UP001069090">
    <property type="component" value="Unassembled WGS sequence"/>
</dbReference>
<keyword evidence="2" id="KW-0645">Protease</keyword>
<name>A0A9J6RHV3_9GAMM</name>
<reference evidence="2 3" key="1">
    <citation type="submission" date="2022-12" db="EMBL/GenBank/DDBJ databases">
        <title>Dasania phycosphaerae sp. nov., isolated from particulate material of the south coast of Korea.</title>
        <authorList>
            <person name="Jiang Y."/>
        </authorList>
    </citation>
    <scope>NUCLEOTIDE SEQUENCE [LARGE SCALE GENOMIC DNA]</scope>
    <source>
        <strain evidence="2 3">GY-19</strain>
    </source>
</reference>
<evidence type="ECO:0000256" key="1">
    <source>
        <dbReference type="SAM" id="SignalP"/>
    </source>
</evidence>
<dbReference type="SUPFAM" id="SSF50630">
    <property type="entry name" value="Acid proteases"/>
    <property type="match status" value="1"/>
</dbReference>